<proteinExistence type="predicted"/>
<dbReference type="RefSeq" id="YP_009067078.1">
    <property type="nucleotide sequence ID" value="NC_025115.1"/>
</dbReference>
<name>A0A077K9Q4_9CAUD</name>
<dbReference type="EMBL" id="AB981169">
    <property type="protein sequence ID" value="BAP28102.1"/>
    <property type="molecule type" value="Genomic_DNA"/>
</dbReference>
<dbReference type="Proteomes" id="UP000028670">
    <property type="component" value="Segment"/>
</dbReference>
<protein>
    <submittedName>
        <fullName evidence="1">Uncharacterized protein</fullName>
    </submittedName>
</protein>
<evidence type="ECO:0000313" key="1">
    <source>
        <dbReference type="EMBL" id="BAP28102.1"/>
    </source>
</evidence>
<dbReference type="KEGG" id="vg:20490229"/>
<dbReference type="GeneID" id="20490229"/>
<evidence type="ECO:0000313" key="2">
    <source>
        <dbReference type="Proteomes" id="UP000028670"/>
    </source>
</evidence>
<keyword evidence="2" id="KW-1185">Reference proteome</keyword>
<reference evidence="1 2" key="1">
    <citation type="submission" date="2014-08" db="EMBL/GenBank/DDBJ databases">
        <title>Characterization of a P2 like phage, RSY1, as a lysogenic conversion factor in Ralstonia solanacearum.</title>
        <authorList>
            <person name="Askora A."/>
            <person name="Kawasaki T."/>
            <person name="Fujie M."/>
            <person name="Yamada T."/>
        </authorList>
    </citation>
    <scope>NUCLEOTIDE SEQUENCE [LARGE SCALE GENOMIC DNA]</scope>
</reference>
<sequence>MRRCPCLYPVPGTRRRLSLAAQAGEAPTGAAYWCICCELLTKWAPRGSALQIGTKVPLRGFSRMVKLRADNKEGEFPIIRKVFNLSPGLIFRLLNIAH</sequence>
<accession>A0A077K9Q4</accession>
<organism evidence="1 2">
    <name type="scientific">Ralstonia phage RSY1</name>
    <dbReference type="NCBI Taxonomy" id="1530085"/>
    <lineage>
        <taxon>Viruses</taxon>
        <taxon>Duplodnaviria</taxon>
        <taxon>Heunggongvirae</taxon>
        <taxon>Uroviricota</taxon>
        <taxon>Caudoviricetes</taxon>
        <taxon>Peduoviridae</taxon>
        <taxon>Arsyunavirus</taxon>
        <taxon>Arsyunavirus RSY1</taxon>
    </lineage>
</organism>